<dbReference type="Pfam" id="PF00732">
    <property type="entry name" value="GMC_oxred_N"/>
    <property type="match status" value="1"/>
</dbReference>
<evidence type="ECO:0000256" key="10">
    <source>
        <dbReference type="ARBA" id="ARBA00023235"/>
    </source>
</evidence>
<evidence type="ECO:0000256" key="12">
    <source>
        <dbReference type="ARBA" id="ARBA00049645"/>
    </source>
</evidence>
<keyword evidence="8" id="KW-1207">Sterol metabolism</keyword>
<evidence type="ECO:0000256" key="6">
    <source>
        <dbReference type="ARBA" id="ARBA00023002"/>
    </source>
</evidence>
<reference evidence="18" key="1">
    <citation type="submission" date="2022-10" db="EMBL/GenBank/DDBJ databases">
        <title>The complete genomes of actinobacterial strains from the NBC collection.</title>
        <authorList>
            <person name="Joergensen T.S."/>
            <person name="Alvarez Arevalo M."/>
            <person name="Sterndorff E.B."/>
            <person name="Faurdal D."/>
            <person name="Vuksanovic O."/>
            <person name="Mourched A.-S."/>
            <person name="Charusanti P."/>
            <person name="Shaw S."/>
            <person name="Blin K."/>
            <person name="Weber T."/>
        </authorList>
    </citation>
    <scope>NUCLEOTIDE SEQUENCE</scope>
    <source>
        <strain evidence="18">NBC_01482</strain>
    </source>
</reference>
<keyword evidence="10" id="KW-0413">Isomerase</keyword>
<dbReference type="PANTHER" id="PTHR47470">
    <property type="entry name" value="CHOLESTEROL OXIDASE"/>
    <property type="match status" value="1"/>
</dbReference>
<evidence type="ECO:0000256" key="9">
    <source>
        <dbReference type="ARBA" id="ARBA00023221"/>
    </source>
</evidence>
<dbReference type="InterPro" id="IPR052542">
    <property type="entry name" value="Cholesterol_Oxidase"/>
</dbReference>
<dbReference type="InterPro" id="IPR003953">
    <property type="entry name" value="FAD-dep_OxRdtase_2_FAD-bd"/>
</dbReference>
<dbReference type="InterPro" id="IPR000172">
    <property type="entry name" value="GMC_OxRdtase_N"/>
</dbReference>
<evidence type="ECO:0000256" key="14">
    <source>
        <dbReference type="ARBA" id="ARBA00049744"/>
    </source>
</evidence>
<dbReference type="EMBL" id="CP109441">
    <property type="protein sequence ID" value="WUV44356.1"/>
    <property type="molecule type" value="Genomic_DNA"/>
</dbReference>
<dbReference type="InterPro" id="IPR007867">
    <property type="entry name" value="GMC_OxRtase_C"/>
</dbReference>
<evidence type="ECO:0000256" key="3">
    <source>
        <dbReference type="ARBA" id="ARBA00022548"/>
    </source>
</evidence>
<dbReference type="PROSITE" id="PS51318">
    <property type="entry name" value="TAT"/>
    <property type="match status" value="1"/>
</dbReference>
<dbReference type="SUPFAM" id="SSF51905">
    <property type="entry name" value="FAD/NAD(P)-binding domain"/>
    <property type="match status" value="1"/>
</dbReference>
<dbReference type="InterPro" id="IPR006311">
    <property type="entry name" value="TAT_signal"/>
</dbReference>
<dbReference type="Proteomes" id="UP001432062">
    <property type="component" value="Chromosome"/>
</dbReference>
<keyword evidence="6" id="KW-0560">Oxidoreductase</keyword>
<evidence type="ECO:0000256" key="2">
    <source>
        <dbReference type="ARBA" id="ARBA00010790"/>
    </source>
</evidence>
<dbReference type="InterPro" id="IPR019546">
    <property type="entry name" value="TAT_signal_bac_arc"/>
</dbReference>
<evidence type="ECO:0000256" key="4">
    <source>
        <dbReference type="ARBA" id="ARBA00022630"/>
    </source>
</evidence>
<proteinExistence type="inferred from homology"/>
<name>A0ABZ1YMW9_9NOCA</name>
<evidence type="ECO:0000259" key="17">
    <source>
        <dbReference type="PROSITE" id="PS00623"/>
    </source>
</evidence>
<dbReference type="SUPFAM" id="SSF54373">
    <property type="entry name" value="FAD-linked reductases, C-terminal domain"/>
    <property type="match status" value="1"/>
</dbReference>
<comment type="pathway">
    <text evidence="12">Steroid metabolism; cholesterol degradation.</text>
</comment>
<evidence type="ECO:0000256" key="13">
    <source>
        <dbReference type="ARBA" id="ARBA00049723"/>
    </source>
</evidence>
<dbReference type="RefSeq" id="WP_327097765.1">
    <property type="nucleotide sequence ID" value="NZ_CP109149.1"/>
</dbReference>
<dbReference type="PANTHER" id="PTHR47470:SF1">
    <property type="entry name" value="FAD-DEPENDENT OXIDOREDUCTASE 2 FAD BINDING DOMAIN-CONTAINING PROTEIN"/>
    <property type="match status" value="1"/>
</dbReference>
<organism evidence="18 19">
    <name type="scientific">Nocardia vinacea</name>
    <dbReference type="NCBI Taxonomy" id="96468"/>
    <lineage>
        <taxon>Bacteria</taxon>
        <taxon>Bacillati</taxon>
        <taxon>Actinomycetota</taxon>
        <taxon>Actinomycetes</taxon>
        <taxon>Mycobacteriales</taxon>
        <taxon>Nocardiaceae</taxon>
        <taxon>Nocardia</taxon>
    </lineage>
</organism>
<dbReference type="EC" id="5.3.3.1" evidence="11"/>
<dbReference type="NCBIfam" id="TIGR01409">
    <property type="entry name" value="TAT_signal_seq"/>
    <property type="match status" value="1"/>
</dbReference>
<accession>A0ABZ1YMW9</accession>
<evidence type="ECO:0000256" key="16">
    <source>
        <dbReference type="RuleBase" id="RU003968"/>
    </source>
</evidence>
<keyword evidence="5 16" id="KW-0274">FAD</keyword>
<evidence type="ECO:0000256" key="1">
    <source>
        <dbReference type="ARBA" id="ARBA00001974"/>
    </source>
</evidence>
<evidence type="ECO:0000256" key="15">
    <source>
        <dbReference type="ARBA" id="ARBA00049778"/>
    </source>
</evidence>
<evidence type="ECO:0000313" key="19">
    <source>
        <dbReference type="Proteomes" id="UP001432062"/>
    </source>
</evidence>
<evidence type="ECO:0000256" key="8">
    <source>
        <dbReference type="ARBA" id="ARBA00023166"/>
    </source>
</evidence>
<evidence type="ECO:0000313" key="18">
    <source>
        <dbReference type="EMBL" id="WUV44356.1"/>
    </source>
</evidence>
<dbReference type="Pfam" id="PF05199">
    <property type="entry name" value="GMC_oxred_C"/>
    <property type="match status" value="1"/>
</dbReference>
<keyword evidence="19" id="KW-1185">Reference proteome</keyword>
<protein>
    <recommendedName>
        <fullName evidence="14">Cholesterol oxidase</fullName>
        <ecNumber evidence="13">1.1.3.6</ecNumber>
        <ecNumber evidence="11">5.3.3.1</ecNumber>
    </recommendedName>
    <alternativeName>
        <fullName evidence="15">Cholesterol isomerase</fullName>
    </alternativeName>
</protein>
<dbReference type="Gene3D" id="3.50.50.60">
    <property type="entry name" value="FAD/NAD(P)-binding domain"/>
    <property type="match status" value="1"/>
</dbReference>
<keyword evidence="9" id="KW-0753">Steroid metabolism</keyword>
<feature type="domain" description="Glucose-methanol-choline oxidoreductase N-terminal" evidence="17">
    <location>
        <begin position="152"/>
        <end position="175"/>
    </location>
</feature>
<keyword evidence="3" id="KW-0153">Cholesterol metabolism</keyword>
<dbReference type="InterPro" id="IPR036188">
    <property type="entry name" value="FAD/NAD-bd_sf"/>
</dbReference>
<sequence length="546" mass="57820">MHDRRPSANTGVRQGMNRRKFLAGTAIATGAMALSPAAWTAKASAAPIGNGDHVPNLIIGSGYGGAVAALRLCQAGKQVAMIEMGQNWTTPGSDGKVFCTMLDPDERSYWFRTRTEQPVGYFVGADINRDISPSDAGVLDSEHFAATRVYQGRGVGGGSLVNGGMAPLPKQDYFQQILPSVDATTMYSTYFPRAQAALGVNNVDSAWFESAECYKYARVSRTTANNAGYTTTFVPNVYDFSYMQKEQANTVTRSALAGEVIYGNNYGKRSLDKTYLAVAAATGKLSISPLHKVTSVAPAASGYTVVITQIDVLGNTVATKTVTADKVFFAAGSVGTSKLLVTMKALGKLPNLADSVGAGWGNNGNVMVGRAGLDLTGALQSAIPCMGIDNWADANGPVFAEIAPFPTSTENGVNLYLAITKNPNRAKFTYNSSTGGVDLSWQASYTQPSIDAAKRVFDAINSKAGTIYRSDLFGVYKVWGDDFVYHPLGGCLLGQATDNYGRLNGYSGLYVIDGSLIPGNTGVNPFLTITGLAERNIEKIIATDLA</sequence>
<gene>
    <name evidence="18" type="ORF">OG563_35065</name>
</gene>
<keyword evidence="4 16" id="KW-0285">Flavoprotein</keyword>
<dbReference type="Pfam" id="PF00890">
    <property type="entry name" value="FAD_binding_2"/>
    <property type="match status" value="1"/>
</dbReference>
<comment type="similarity">
    <text evidence="2 16">Belongs to the GMC oxidoreductase family.</text>
</comment>
<dbReference type="Gene3D" id="3.30.410.10">
    <property type="entry name" value="Cholesterol Oxidase, domain 2"/>
    <property type="match status" value="1"/>
</dbReference>
<dbReference type="EC" id="1.1.3.6" evidence="13"/>
<keyword evidence="7" id="KW-0443">Lipid metabolism</keyword>
<comment type="cofactor">
    <cofactor evidence="1">
        <name>FAD</name>
        <dbReference type="ChEBI" id="CHEBI:57692"/>
    </cofactor>
</comment>
<evidence type="ECO:0000256" key="7">
    <source>
        <dbReference type="ARBA" id="ARBA00023098"/>
    </source>
</evidence>
<dbReference type="Pfam" id="PF22500">
    <property type="entry name" value="GMC_oxred_C_1st"/>
    <property type="match status" value="1"/>
</dbReference>
<evidence type="ECO:0000256" key="5">
    <source>
        <dbReference type="ARBA" id="ARBA00022827"/>
    </source>
</evidence>
<dbReference type="PROSITE" id="PS00623">
    <property type="entry name" value="GMC_OXRED_1"/>
    <property type="match status" value="1"/>
</dbReference>
<evidence type="ECO:0000256" key="11">
    <source>
        <dbReference type="ARBA" id="ARBA00038856"/>
    </source>
</evidence>